<gene>
    <name evidence="2" type="ORF">BD410DRAFT_301554</name>
</gene>
<dbReference type="VEuPathDB" id="FungiDB:BD410DRAFT_301554"/>
<accession>A0A4Y7Q1Z8</accession>
<evidence type="ECO:0000313" key="3">
    <source>
        <dbReference type="Proteomes" id="UP000294933"/>
    </source>
</evidence>
<dbReference type="EMBL" id="ML170181">
    <property type="protein sequence ID" value="TDL21351.1"/>
    <property type="molecule type" value="Genomic_DNA"/>
</dbReference>
<name>A0A4Y7Q1Z8_9AGAM</name>
<keyword evidence="1" id="KW-1133">Transmembrane helix</keyword>
<dbReference type="AlphaFoldDB" id="A0A4Y7Q1Z8"/>
<sequence length="58" mass="6979">MVIWRASTPSNRICCICPRWLHECLITAFFFVWFRLAPSVSEFTTRYRDIHLSFSNHD</sequence>
<keyword evidence="1" id="KW-0812">Transmembrane</keyword>
<dbReference type="Proteomes" id="UP000294933">
    <property type="component" value="Unassembled WGS sequence"/>
</dbReference>
<feature type="transmembrane region" description="Helical" evidence="1">
    <location>
        <begin position="20"/>
        <end position="38"/>
    </location>
</feature>
<proteinExistence type="predicted"/>
<organism evidence="2 3">
    <name type="scientific">Rickenella mellea</name>
    <dbReference type="NCBI Taxonomy" id="50990"/>
    <lineage>
        <taxon>Eukaryota</taxon>
        <taxon>Fungi</taxon>
        <taxon>Dikarya</taxon>
        <taxon>Basidiomycota</taxon>
        <taxon>Agaricomycotina</taxon>
        <taxon>Agaricomycetes</taxon>
        <taxon>Hymenochaetales</taxon>
        <taxon>Rickenellaceae</taxon>
        <taxon>Rickenella</taxon>
    </lineage>
</organism>
<keyword evidence="1" id="KW-0472">Membrane</keyword>
<evidence type="ECO:0000256" key="1">
    <source>
        <dbReference type="SAM" id="Phobius"/>
    </source>
</evidence>
<protein>
    <submittedName>
        <fullName evidence="2">Uncharacterized protein</fullName>
    </submittedName>
</protein>
<keyword evidence="3" id="KW-1185">Reference proteome</keyword>
<reference evidence="2 3" key="1">
    <citation type="submission" date="2018-06" db="EMBL/GenBank/DDBJ databases">
        <title>A transcriptomic atlas of mushroom development highlights an independent origin of complex multicellularity.</title>
        <authorList>
            <consortium name="DOE Joint Genome Institute"/>
            <person name="Krizsan K."/>
            <person name="Almasi E."/>
            <person name="Merenyi Z."/>
            <person name="Sahu N."/>
            <person name="Viragh M."/>
            <person name="Koszo T."/>
            <person name="Mondo S."/>
            <person name="Kiss B."/>
            <person name="Balint B."/>
            <person name="Kues U."/>
            <person name="Barry K."/>
            <person name="Hegedus J.C."/>
            <person name="Henrissat B."/>
            <person name="Johnson J."/>
            <person name="Lipzen A."/>
            <person name="Ohm R."/>
            <person name="Nagy I."/>
            <person name="Pangilinan J."/>
            <person name="Yan J."/>
            <person name="Xiong Y."/>
            <person name="Grigoriev I.V."/>
            <person name="Hibbett D.S."/>
            <person name="Nagy L.G."/>
        </authorList>
    </citation>
    <scope>NUCLEOTIDE SEQUENCE [LARGE SCALE GENOMIC DNA]</scope>
    <source>
        <strain evidence="2 3">SZMC22713</strain>
    </source>
</reference>
<evidence type="ECO:0000313" key="2">
    <source>
        <dbReference type="EMBL" id="TDL21351.1"/>
    </source>
</evidence>